<accession>J1JDW1</accession>
<gene>
    <name evidence="2" type="ORF">MCY_01719</name>
</gene>
<dbReference type="eggNOG" id="COG3041">
    <property type="taxonomic scope" value="Bacteria"/>
</dbReference>
<dbReference type="OrthoDB" id="7030467at2"/>
<dbReference type="SUPFAM" id="SSF143011">
    <property type="entry name" value="RelE-like"/>
    <property type="match status" value="1"/>
</dbReference>
<name>J1JDW1_9HYPH</name>
<keyword evidence="3" id="KW-1185">Reference proteome</keyword>
<dbReference type="Pfam" id="PF15738">
    <property type="entry name" value="YafQ_toxin"/>
    <property type="match status" value="1"/>
</dbReference>
<dbReference type="NCBIfam" id="TIGR02385">
    <property type="entry name" value="RelE_StbE"/>
    <property type="match status" value="1"/>
</dbReference>
<comment type="caution">
    <text evidence="2">The sequence shown here is derived from an EMBL/GenBank/DDBJ whole genome shotgun (WGS) entry which is preliminary data.</text>
</comment>
<protein>
    <submittedName>
        <fullName evidence="2">RelE/StbE family addiction module toxin</fullName>
    </submittedName>
</protein>
<dbReference type="InterPro" id="IPR035093">
    <property type="entry name" value="RelE/ParE_toxin_dom_sf"/>
</dbReference>
<evidence type="ECO:0000313" key="3">
    <source>
        <dbReference type="Proteomes" id="UP000001077"/>
    </source>
</evidence>
<proteinExistence type="predicted"/>
<dbReference type="EMBL" id="AILY01000059">
    <property type="protein sequence ID" value="EJF82662.1"/>
    <property type="molecule type" value="Genomic_DNA"/>
</dbReference>
<dbReference type="RefSeq" id="WP_007348009.1">
    <property type="nucleotide sequence ID" value="NZ_CALY02000083.1"/>
</dbReference>
<dbReference type="Gene3D" id="3.30.2310.20">
    <property type="entry name" value="RelE-like"/>
    <property type="match status" value="1"/>
</dbReference>
<dbReference type="InterPro" id="IPR007712">
    <property type="entry name" value="RelE/ParE_toxin"/>
</dbReference>
<reference evidence="2 3" key="1">
    <citation type="submission" date="2012-03" db="EMBL/GenBank/DDBJ databases">
        <title>The Genome Sequence of Bartonella rattimassiliensis 15908.</title>
        <authorList>
            <consortium name="The Broad Institute Genome Sequencing Platform"/>
            <consortium name="The Broad Institute Genome Sequencing Center for Infectious Disease"/>
            <person name="Feldgarden M."/>
            <person name="Kirby J."/>
            <person name="Kosoy M."/>
            <person name="Birtles R."/>
            <person name="Probert W.S."/>
            <person name="Chiaraviglio L."/>
            <person name="Young S.K."/>
            <person name="Zeng Q."/>
            <person name="Gargeya S."/>
            <person name="Fitzgerald M."/>
            <person name="Haas B."/>
            <person name="Abouelleil A."/>
            <person name="Alvarado L."/>
            <person name="Arachchi H.M."/>
            <person name="Berlin A."/>
            <person name="Chapman S.B."/>
            <person name="Gearin G."/>
            <person name="Goldberg J."/>
            <person name="Griggs A."/>
            <person name="Gujja S."/>
            <person name="Hansen M."/>
            <person name="Heiman D."/>
            <person name="Howarth C."/>
            <person name="Larimer J."/>
            <person name="Lui A."/>
            <person name="MacDonald P.J.P."/>
            <person name="McCowen C."/>
            <person name="Montmayeur A."/>
            <person name="Murphy C."/>
            <person name="Neiman D."/>
            <person name="Pearson M."/>
            <person name="Priest M."/>
            <person name="Roberts A."/>
            <person name="Saif S."/>
            <person name="Shea T."/>
            <person name="Sisk P."/>
            <person name="Stolte C."/>
            <person name="Sykes S."/>
            <person name="Wortman J."/>
            <person name="Nusbaum C."/>
            <person name="Birren B."/>
        </authorList>
    </citation>
    <scope>NUCLEOTIDE SEQUENCE [LARGE SCALE GENOMIC DNA]</scope>
    <source>
        <strain evidence="2 3">15908</strain>
    </source>
</reference>
<dbReference type="HOGENOM" id="CLU_161929_5_1_5"/>
<sequence length="73" mass="8539">MLILVRSRQFKRDVRKAEQRGKNMNKLLIEEKPLPRHYYDHPLKGDWVGCHESGECTESLRGSSLSLKNKVCK</sequence>
<dbReference type="AlphaFoldDB" id="J1JDW1"/>
<evidence type="ECO:0000313" key="2">
    <source>
        <dbReference type="EMBL" id="EJF82662.1"/>
    </source>
</evidence>
<organism evidence="2 3">
    <name type="scientific">Bartonella rattimassiliensis 15908</name>
    <dbReference type="NCBI Taxonomy" id="1094556"/>
    <lineage>
        <taxon>Bacteria</taxon>
        <taxon>Pseudomonadati</taxon>
        <taxon>Pseudomonadota</taxon>
        <taxon>Alphaproteobacteria</taxon>
        <taxon>Hyphomicrobiales</taxon>
        <taxon>Bartonellaceae</taxon>
        <taxon>Bartonella</taxon>
    </lineage>
</organism>
<dbReference type="InterPro" id="IPR004386">
    <property type="entry name" value="Toxin_YafQ-like"/>
</dbReference>
<keyword evidence="1" id="KW-1277">Toxin-antitoxin system</keyword>
<dbReference type="STRING" id="1094556.MCY_01719"/>
<dbReference type="Proteomes" id="UP000001077">
    <property type="component" value="Unassembled WGS sequence"/>
</dbReference>
<evidence type="ECO:0000256" key="1">
    <source>
        <dbReference type="ARBA" id="ARBA00022649"/>
    </source>
</evidence>